<gene>
    <name evidence="1" type="ORF">S01H4_31394</name>
</gene>
<comment type="caution">
    <text evidence="1">The sequence shown here is derived from an EMBL/GenBank/DDBJ whole genome shotgun (WGS) entry which is preliminary data.</text>
</comment>
<evidence type="ECO:0000313" key="1">
    <source>
        <dbReference type="EMBL" id="GAG79993.1"/>
    </source>
</evidence>
<dbReference type="EMBL" id="BART01016301">
    <property type="protein sequence ID" value="GAG79993.1"/>
    <property type="molecule type" value="Genomic_DNA"/>
</dbReference>
<proteinExistence type="predicted"/>
<dbReference type="AlphaFoldDB" id="X1B798"/>
<protein>
    <submittedName>
        <fullName evidence="1">Uncharacterized protein</fullName>
    </submittedName>
</protein>
<name>X1B798_9ZZZZ</name>
<organism evidence="1">
    <name type="scientific">marine sediment metagenome</name>
    <dbReference type="NCBI Taxonomy" id="412755"/>
    <lineage>
        <taxon>unclassified sequences</taxon>
        <taxon>metagenomes</taxon>
        <taxon>ecological metagenomes</taxon>
    </lineage>
</organism>
<accession>X1B798</accession>
<feature type="non-terminal residue" evidence="1">
    <location>
        <position position="1"/>
    </location>
</feature>
<reference evidence="1" key="1">
    <citation type="journal article" date="2014" name="Front. Microbiol.">
        <title>High frequency of phylogenetically diverse reductive dehalogenase-homologous genes in deep subseafloor sedimentary metagenomes.</title>
        <authorList>
            <person name="Kawai M."/>
            <person name="Futagami T."/>
            <person name="Toyoda A."/>
            <person name="Takaki Y."/>
            <person name="Nishi S."/>
            <person name="Hori S."/>
            <person name="Arai W."/>
            <person name="Tsubouchi T."/>
            <person name="Morono Y."/>
            <person name="Uchiyama I."/>
            <person name="Ito T."/>
            <person name="Fujiyama A."/>
            <person name="Inagaki F."/>
            <person name="Takami H."/>
        </authorList>
    </citation>
    <scope>NUCLEOTIDE SEQUENCE</scope>
    <source>
        <strain evidence="1">Expedition CK06-06</strain>
    </source>
</reference>
<sequence length="303" mass="32991">GYCIYFDDEHSFCCSIHFQPGAVNGTDVHVVSGSDTNYGTGTNFQYKGGTLIALVNWNNSCVYVPVGATIDYVEMEVEVEAYTVAITVIHPMNNTWDESTVTGNNCGTGGFCLGSYDSDWDILVSDDVTGTGNKTIRINETWYQEECEKPANERYGLAIFGAAGGDSTALVSSDIARPRSHPKLLVNYTVEVDSTPPVISEINFTSFNVPYGDNETPYEGEEDSTPSTKHITDENAWCQLNGTDCSGGQGGTVHTCTLASPLPFNVYTLLNLSCNDSLSNMNYTMLNVSWRDTTFPSLTLNKP</sequence>
<feature type="non-terminal residue" evidence="1">
    <location>
        <position position="303"/>
    </location>
</feature>